<evidence type="ECO:0000256" key="1">
    <source>
        <dbReference type="SAM" id="SignalP"/>
    </source>
</evidence>
<sequence length="263" mass="29566">MSFKFAIIFACLAGLKTAIAAPVEGFNNKTVHYRREDSKQLWQESFGPLKDDIEPKGPDSLWFATTLKRLVELDFMSIQNIFTDKKAKFTAEELKEVHLQLTMNNEKNVPVTLDLSNTTKLIKNPDSANSNLWVTAIEAGALKLNHYEGLQGDKITPGSPADAMRMLTSMSYGTGETDGSNYNTKWLELFDKTPVFCKTYDRKMNYEGVLEANTWFAIVGYEKKGDSLTDLSEMKLIHAGMKEPVVVLVQQAIQDSKYFVGPK</sequence>
<reference evidence="2 3" key="1">
    <citation type="submission" date="2013-07" db="EMBL/GenBank/DDBJ databases">
        <title>The Genome Sequence of Cryptococcus heveanensis BCC8398.</title>
        <authorList>
            <consortium name="The Broad Institute Genome Sequencing Platform"/>
            <person name="Cuomo C."/>
            <person name="Litvintseva A."/>
            <person name="Chen Y."/>
            <person name="Heitman J."/>
            <person name="Sun S."/>
            <person name="Springer D."/>
            <person name="Dromer F."/>
            <person name="Young S.K."/>
            <person name="Zeng Q."/>
            <person name="Gargeya S."/>
            <person name="Fitzgerald M."/>
            <person name="Abouelleil A."/>
            <person name="Alvarado L."/>
            <person name="Berlin A.M."/>
            <person name="Chapman S.B."/>
            <person name="Dewar J."/>
            <person name="Goldberg J."/>
            <person name="Griggs A."/>
            <person name="Gujja S."/>
            <person name="Hansen M."/>
            <person name="Howarth C."/>
            <person name="Imamovic A."/>
            <person name="Larimer J."/>
            <person name="McCowan C."/>
            <person name="Murphy C."/>
            <person name="Pearson M."/>
            <person name="Priest M."/>
            <person name="Roberts A."/>
            <person name="Saif S."/>
            <person name="Shea T."/>
            <person name="Sykes S."/>
            <person name="Wortman J."/>
            <person name="Nusbaum C."/>
            <person name="Birren B."/>
        </authorList>
    </citation>
    <scope>NUCLEOTIDE SEQUENCE [LARGE SCALE GENOMIC DNA]</scope>
    <source>
        <strain evidence="2 3">BCC8398</strain>
    </source>
</reference>
<organism evidence="2 3">
    <name type="scientific">Kwoniella heveanensis BCC8398</name>
    <dbReference type="NCBI Taxonomy" id="1296120"/>
    <lineage>
        <taxon>Eukaryota</taxon>
        <taxon>Fungi</taxon>
        <taxon>Dikarya</taxon>
        <taxon>Basidiomycota</taxon>
        <taxon>Agaricomycotina</taxon>
        <taxon>Tremellomycetes</taxon>
        <taxon>Tremellales</taxon>
        <taxon>Cryptococcaceae</taxon>
        <taxon>Kwoniella</taxon>
    </lineage>
</organism>
<protein>
    <recommendedName>
        <fullName evidence="4">Calpain catalytic domain-containing protein</fullName>
    </recommendedName>
</protein>
<gene>
    <name evidence="2" type="ORF">I316_01161</name>
</gene>
<feature type="signal peptide" evidence="1">
    <location>
        <begin position="1"/>
        <end position="20"/>
    </location>
</feature>
<evidence type="ECO:0000313" key="2">
    <source>
        <dbReference type="EMBL" id="OCF37253.1"/>
    </source>
</evidence>
<keyword evidence="1" id="KW-0732">Signal</keyword>
<evidence type="ECO:0000313" key="3">
    <source>
        <dbReference type="Proteomes" id="UP000092666"/>
    </source>
</evidence>
<proteinExistence type="predicted"/>
<name>A0A1B9H1V7_9TREE</name>
<dbReference type="AlphaFoldDB" id="A0A1B9H1V7"/>
<feature type="chain" id="PRO_5008627523" description="Calpain catalytic domain-containing protein" evidence="1">
    <location>
        <begin position="21"/>
        <end position="263"/>
    </location>
</feature>
<accession>A0A1B9H1V7</accession>
<dbReference type="EMBL" id="KI669493">
    <property type="protein sequence ID" value="OCF37253.1"/>
    <property type="molecule type" value="Genomic_DNA"/>
</dbReference>
<keyword evidence="3" id="KW-1185">Reference proteome</keyword>
<reference evidence="3" key="2">
    <citation type="submission" date="2013-12" db="EMBL/GenBank/DDBJ databases">
        <title>Evolution of pathogenesis and genome organization in the Tremellales.</title>
        <authorList>
            <person name="Cuomo C."/>
            <person name="Litvintseva A."/>
            <person name="Heitman J."/>
            <person name="Chen Y."/>
            <person name="Sun S."/>
            <person name="Springer D."/>
            <person name="Dromer F."/>
            <person name="Young S."/>
            <person name="Zeng Q."/>
            <person name="Chapman S."/>
            <person name="Gujja S."/>
            <person name="Saif S."/>
            <person name="Birren B."/>
        </authorList>
    </citation>
    <scope>NUCLEOTIDE SEQUENCE [LARGE SCALE GENOMIC DNA]</scope>
    <source>
        <strain evidence="3">BCC8398</strain>
    </source>
</reference>
<dbReference type="Proteomes" id="UP000092666">
    <property type="component" value="Unassembled WGS sequence"/>
</dbReference>
<evidence type="ECO:0008006" key="4">
    <source>
        <dbReference type="Google" id="ProtNLM"/>
    </source>
</evidence>